<evidence type="ECO:0000256" key="1">
    <source>
        <dbReference type="SAM" id="Phobius"/>
    </source>
</evidence>
<evidence type="ECO:0000313" key="2">
    <source>
        <dbReference type="EMBL" id="MCY1720364.1"/>
    </source>
</evidence>
<name>A0A9X3F4E3_9BACT</name>
<dbReference type="RefSeq" id="WP_343332697.1">
    <property type="nucleotide sequence ID" value="NZ_JAPOHD010000015.1"/>
</dbReference>
<sequence>MPVTKKSITATSFSFPVTISLFPVTYFLFPDAGESKITNGLWFVGARKPKDDGGEQKKEAGANKLYAGEHFAIAR</sequence>
<keyword evidence="3" id="KW-1185">Reference proteome</keyword>
<keyword evidence="1" id="KW-1133">Transmembrane helix</keyword>
<keyword evidence="1" id="KW-0812">Transmembrane</keyword>
<feature type="transmembrane region" description="Helical" evidence="1">
    <location>
        <begin position="12"/>
        <end position="29"/>
    </location>
</feature>
<evidence type="ECO:0000313" key="3">
    <source>
        <dbReference type="Proteomes" id="UP001145087"/>
    </source>
</evidence>
<dbReference type="EMBL" id="JAPOHD010000015">
    <property type="protein sequence ID" value="MCY1720364.1"/>
    <property type="molecule type" value="Genomic_DNA"/>
</dbReference>
<keyword evidence="1" id="KW-0472">Membrane</keyword>
<comment type="caution">
    <text evidence="2">The sequence shown here is derived from an EMBL/GenBank/DDBJ whole genome shotgun (WGS) entry which is preliminary data.</text>
</comment>
<dbReference type="Proteomes" id="UP001145087">
    <property type="component" value="Unassembled WGS sequence"/>
</dbReference>
<accession>A0A9X3F4E3</accession>
<proteinExistence type="predicted"/>
<dbReference type="AlphaFoldDB" id="A0A9X3F4E3"/>
<organism evidence="2 3">
    <name type="scientific">Draconibacterium aestuarii</name>
    <dbReference type="NCBI Taxonomy" id="2998507"/>
    <lineage>
        <taxon>Bacteria</taxon>
        <taxon>Pseudomonadati</taxon>
        <taxon>Bacteroidota</taxon>
        <taxon>Bacteroidia</taxon>
        <taxon>Marinilabiliales</taxon>
        <taxon>Prolixibacteraceae</taxon>
        <taxon>Draconibacterium</taxon>
    </lineage>
</organism>
<protein>
    <submittedName>
        <fullName evidence="2">Uncharacterized protein</fullName>
    </submittedName>
</protein>
<reference evidence="2" key="1">
    <citation type="submission" date="2022-11" db="EMBL/GenBank/DDBJ databases">
        <title>Marilongibacter aestuarii gen. nov., sp. nov., isolated from tidal flat sediment.</title>
        <authorList>
            <person name="Jiayan W."/>
        </authorList>
    </citation>
    <scope>NUCLEOTIDE SEQUENCE</scope>
    <source>
        <strain evidence="2">Z1-6</strain>
    </source>
</reference>
<gene>
    <name evidence="2" type="ORF">OU798_08425</name>
</gene>